<feature type="active site" description="Charge relay system" evidence="13">
    <location>
        <position position="1246"/>
    </location>
</feature>
<dbReference type="GO" id="GO:0032039">
    <property type="term" value="C:integrator complex"/>
    <property type="evidence" value="ECO:0007669"/>
    <property type="project" value="TreeGrafter"/>
</dbReference>
<keyword evidence="17" id="KW-1185">Reference proteome</keyword>
<dbReference type="GO" id="GO:0005694">
    <property type="term" value="C:chromosome"/>
    <property type="evidence" value="ECO:0007669"/>
    <property type="project" value="UniProtKB-SubCell"/>
</dbReference>
<evidence type="ECO:0000259" key="15">
    <source>
        <dbReference type="Pfam" id="PF25756"/>
    </source>
</evidence>
<evidence type="ECO:0000256" key="3">
    <source>
        <dbReference type="ARBA" id="ARBA00004286"/>
    </source>
</evidence>
<evidence type="ECO:0000256" key="14">
    <source>
        <dbReference type="SAM" id="MobiDB-lite"/>
    </source>
</evidence>
<evidence type="ECO:0000256" key="11">
    <source>
        <dbReference type="ARBA" id="ARBA00023242"/>
    </source>
</evidence>
<evidence type="ECO:0000256" key="9">
    <source>
        <dbReference type="ARBA" id="ARBA00022487"/>
    </source>
</evidence>
<evidence type="ECO:0000256" key="6">
    <source>
        <dbReference type="ARBA" id="ARBA00012479"/>
    </source>
</evidence>
<comment type="caution">
    <text evidence="16">The sequence shown here is derived from an EMBL/GenBank/DDBJ whole genome shotgun (WGS) entry which is preliminary data.</text>
</comment>
<dbReference type="Pfam" id="PF00756">
    <property type="entry name" value="Esterase"/>
    <property type="match status" value="1"/>
</dbReference>
<dbReference type="PANTHER" id="PTHR13350">
    <property type="entry name" value="INTEGRATOR COMPLEX SUBUNIT 8"/>
    <property type="match status" value="1"/>
</dbReference>
<evidence type="ECO:0000313" key="16">
    <source>
        <dbReference type="EMBL" id="CAH2267171.1"/>
    </source>
</evidence>
<dbReference type="Pfam" id="PF25756">
    <property type="entry name" value="TPR_INTS8"/>
    <property type="match status" value="1"/>
</dbReference>
<dbReference type="InterPro" id="IPR057980">
    <property type="entry name" value="TPR_INTS8"/>
</dbReference>
<evidence type="ECO:0000256" key="2">
    <source>
        <dbReference type="ARBA" id="ARBA00004123"/>
    </source>
</evidence>
<dbReference type="PANTHER" id="PTHR13350:SF1">
    <property type="entry name" value="INTEGRATOR COMPLEX SUBUNIT 8"/>
    <property type="match status" value="1"/>
</dbReference>
<protein>
    <recommendedName>
        <fullName evidence="7">S-formylglutathione hydrolase</fullName>
        <ecNumber evidence="6">3.1.2.12</ecNumber>
    </recommendedName>
    <alternativeName>
        <fullName evidence="12">Esterase D</fullName>
    </alternativeName>
</protein>
<dbReference type="OrthoDB" id="64340at2759"/>
<dbReference type="FunFam" id="3.40.50.1820:FF:000002">
    <property type="entry name" value="S-formylglutathione hydrolase"/>
    <property type="match status" value="1"/>
</dbReference>
<dbReference type="InterPro" id="IPR038751">
    <property type="entry name" value="INTS8"/>
</dbReference>
<evidence type="ECO:0000256" key="4">
    <source>
        <dbReference type="ARBA" id="ARBA00005622"/>
    </source>
</evidence>
<keyword evidence="11" id="KW-0539">Nucleus</keyword>
<evidence type="ECO:0000256" key="7">
    <source>
        <dbReference type="ARBA" id="ARBA00016774"/>
    </source>
</evidence>
<dbReference type="InterPro" id="IPR014186">
    <property type="entry name" value="S-formylglutathione_hydrol"/>
</dbReference>
<dbReference type="InterPro" id="IPR029058">
    <property type="entry name" value="AB_hydrolase_fold"/>
</dbReference>
<gene>
    <name evidence="16" type="primary">jg2905</name>
    <name evidence="16" type="ORF">PAEG_LOCUS25741</name>
</gene>
<name>A0A8S4SNG9_9NEOP</name>
<evidence type="ECO:0000256" key="8">
    <source>
        <dbReference type="ARBA" id="ARBA00022454"/>
    </source>
</evidence>
<evidence type="ECO:0000256" key="12">
    <source>
        <dbReference type="ARBA" id="ARBA00032082"/>
    </source>
</evidence>
<feature type="region of interest" description="Disordered" evidence="14">
    <location>
        <begin position="55"/>
        <end position="83"/>
    </location>
</feature>
<feature type="active site" description="Charge relay system" evidence="13">
    <location>
        <position position="1280"/>
    </location>
</feature>
<comment type="similarity">
    <text evidence="4">Belongs to the esterase D family.</text>
</comment>
<keyword evidence="8" id="KW-0158">Chromosome</keyword>
<dbReference type="InterPro" id="IPR000801">
    <property type="entry name" value="Esterase-like"/>
</dbReference>
<dbReference type="EC" id="3.1.2.12" evidence="6"/>
<comment type="function">
    <text evidence="1">Serine hydrolase involved in the detoxification of formaldehyde.</text>
</comment>
<dbReference type="GO" id="GO:0052689">
    <property type="term" value="F:carboxylic ester hydrolase activity"/>
    <property type="evidence" value="ECO:0007669"/>
    <property type="project" value="UniProtKB-KW"/>
</dbReference>
<keyword evidence="9" id="KW-0719">Serine esterase</keyword>
<dbReference type="Gene3D" id="3.40.50.1820">
    <property type="entry name" value="alpha/beta hydrolase"/>
    <property type="match status" value="1"/>
</dbReference>
<dbReference type="GO" id="GO:0034472">
    <property type="term" value="P:snRNA 3'-end processing"/>
    <property type="evidence" value="ECO:0007669"/>
    <property type="project" value="InterPro"/>
</dbReference>
<evidence type="ECO:0000256" key="5">
    <source>
        <dbReference type="ARBA" id="ARBA00007147"/>
    </source>
</evidence>
<feature type="active site" description="Charge relay system" evidence="13">
    <location>
        <position position="1169"/>
    </location>
</feature>
<proteinExistence type="inferred from homology"/>
<comment type="similarity">
    <text evidence="5">Belongs to the Integrator subunit 8 family.</text>
</comment>
<evidence type="ECO:0000256" key="10">
    <source>
        <dbReference type="ARBA" id="ARBA00022801"/>
    </source>
</evidence>
<dbReference type="GO" id="GO:0018738">
    <property type="term" value="F:S-formylglutathione hydrolase activity"/>
    <property type="evidence" value="ECO:0007669"/>
    <property type="project" value="UniProtKB-EC"/>
</dbReference>
<evidence type="ECO:0000256" key="13">
    <source>
        <dbReference type="PIRSR" id="PIRSR614186-1"/>
    </source>
</evidence>
<keyword evidence="10" id="KW-0378">Hydrolase</keyword>
<feature type="domain" description="INTS8 TPR repeats" evidence="15">
    <location>
        <begin position="556"/>
        <end position="1045"/>
    </location>
</feature>
<evidence type="ECO:0000313" key="17">
    <source>
        <dbReference type="Proteomes" id="UP000838756"/>
    </source>
</evidence>
<dbReference type="NCBIfam" id="TIGR02821">
    <property type="entry name" value="fghA_ester_D"/>
    <property type="match status" value="1"/>
</dbReference>
<reference evidence="16" key="1">
    <citation type="submission" date="2022-03" db="EMBL/GenBank/DDBJ databases">
        <authorList>
            <person name="Lindestad O."/>
        </authorList>
    </citation>
    <scope>NUCLEOTIDE SEQUENCE</scope>
</reference>
<dbReference type="Proteomes" id="UP000838756">
    <property type="component" value="Unassembled WGS sequence"/>
</dbReference>
<dbReference type="SUPFAM" id="SSF53474">
    <property type="entry name" value="alpha/beta-Hydrolases"/>
    <property type="match status" value="1"/>
</dbReference>
<comment type="subcellular location">
    <subcellularLocation>
        <location evidence="3">Chromosome</location>
    </subcellularLocation>
    <subcellularLocation>
        <location evidence="2">Nucleus</location>
    </subcellularLocation>
</comment>
<evidence type="ECO:0000256" key="1">
    <source>
        <dbReference type="ARBA" id="ARBA00002608"/>
    </source>
</evidence>
<dbReference type="EMBL" id="CAKXAJ010026348">
    <property type="protein sequence ID" value="CAH2267171.1"/>
    <property type="molecule type" value="Genomic_DNA"/>
</dbReference>
<dbReference type="GO" id="GO:0046294">
    <property type="term" value="P:formaldehyde catabolic process"/>
    <property type="evidence" value="ECO:0007669"/>
    <property type="project" value="InterPro"/>
</dbReference>
<accession>A0A8S4SNG9</accession>
<sequence>MDVDLLRPGTVPISPDTVLWFEFLLDPNLLKKHLCKPNPEPTPCELIEEFLSVDSKNSNSKPTSERVVDVDAPPSPPSVTTPTSLQFTRKQLALKILALKVAASLHWNLDMLETKLPPQTQQHLMQDLVYMATDTSFAVPPQDIPSEFIHKSQVQFALTLYHRWVLRFPVKAALYAKTTKMAFVHMPGMQIESAYSPMNQNFEKILRMCESSRMQSIRYLDSVLSYYETTLGRREARKVKIPVREAFVHLTEDSDDMNHNWDAGDIIISQYELAMQIHFDLCYNYFFYGQHDLAKQHILGCRENSSLLEKEVSTFGYGEHSTMPWGDFYYASMTKDDILGYIRALNLGYEVLNEEPSLLQKLQEAVANHYTGIIAILQADNLAREIPMVHREVVELDIQGSASSGAFTVARDLLNRVAALNAVRYALEGGIPSTHPDFINKFKTFGIKFFDLLFWAIAPVLMSDLPEADWKNLKMFFLHLATSQLKIPIERIDEYLKKYVGDASESIRKRLISDDQLNEILNDPANIDDENVDIPRELLTEDWDMPDFECKSVPELEIGRLKKRLIEASTADDVRMCLVKLAMMMPSSPLWKLNPSWKPPGGLGNALISLPRGFLQDFGYVVSGAARARAEAGCARTALSLLSVLEGEARSQLGGSSDPILYRLCRQLSWEVLLLQVNVMLSEWPHHRLNLTVLADKCKACIAAVTSGDSIIPRPQVIESCWTCLVNACEWEGASVANGPGEAASALCAACCELQRGKGSRKFPRALWDYTLSIYNNGSNGPVKRSASGMPSHSRDAPNVAAEARNAFNGFLATLREPLAVSVMMSLLARIHNLLIDDSSLELVVEYTNLWPSNISNMNNYNLKHVLESLTELLERSLRLYPYNTSWLRLYGDVEMAGSRWAAALRRYLCALAAATWHFAKRAPDEGGLARRAARCCQALSAPTQAAALCQLPDEPDYTTAFKCLAEKTGNAADAMDGYYGCLWDGTLLEVGVALHARRGEGGRRARAVKAAGALELNANNSEDIQREAAALRRARLLRALTNQYNCLNKNLRWMAEGGDVKLPVIFYLSGLTCNEQNFISKAGFQRYAAEYGVIVVGPDTSPRGVKIPGDDESWDFGVGAGFYLDATKEPWSKNYRMGSYLNKELYDLILQAFNNIVDPNRIGIMGHSMGGHGALVSVLRNPGLYKSVSAFAPICNPTQCPWGQKAFTGYLGGDKSEAVQWDATELVKKYDGPPLTLLIDQGTADKFYIEKQLLPENLVEACRSVEVPVILNLREGYDHSYYYIATYIGEHFDFHAKILKA</sequence>
<organism evidence="16 17">
    <name type="scientific">Pararge aegeria aegeria</name>
    <dbReference type="NCBI Taxonomy" id="348720"/>
    <lineage>
        <taxon>Eukaryota</taxon>
        <taxon>Metazoa</taxon>
        <taxon>Ecdysozoa</taxon>
        <taxon>Arthropoda</taxon>
        <taxon>Hexapoda</taxon>
        <taxon>Insecta</taxon>
        <taxon>Pterygota</taxon>
        <taxon>Neoptera</taxon>
        <taxon>Endopterygota</taxon>
        <taxon>Lepidoptera</taxon>
        <taxon>Glossata</taxon>
        <taxon>Ditrysia</taxon>
        <taxon>Papilionoidea</taxon>
        <taxon>Nymphalidae</taxon>
        <taxon>Satyrinae</taxon>
        <taxon>Satyrini</taxon>
        <taxon>Parargina</taxon>
        <taxon>Pararge</taxon>
    </lineage>
</organism>